<sequence>MRTCPICRGPAKNILAKEFNVSCGDYFEGHRLYEDNIGSFCLHACGLCDFAWYPEFEAWSDSDFLARIYNGDYRLCDPPFEYERPASLANWLNSFLGFRTLLDFGGGQGTLAHMLRSNGKLANVYDPYYGNTTRPHGMYDIVTAFEVMEHVPDQDWLIGSLLASCSDTGVLIISTLLRTEIGNQDWWYASPRNGHCCFHSAKSLKMLMDKHHLYFHSLSDELHIVARSVRSLDLYRGLEAPRISGKPKFKFARPWSEMEPI</sequence>
<dbReference type="OrthoDB" id="9816564at2"/>
<evidence type="ECO:0000313" key="1">
    <source>
        <dbReference type="EMBL" id="AUN30566.1"/>
    </source>
</evidence>
<dbReference type="Gene3D" id="3.40.50.150">
    <property type="entry name" value="Vaccinia Virus protein VP39"/>
    <property type="match status" value="1"/>
</dbReference>
<dbReference type="GO" id="GO:0008168">
    <property type="term" value="F:methyltransferase activity"/>
    <property type="evidence" value="ECO:0007669"/>
    <property type="project" value="UniProtKB-KW"/>
</dbReference>
<dbReference type="AlphaFoldDB" id="A0A2K9NDF8"/>
<protein>
    <submittedName>
        <fullName evidence="1">Class I SAM-dependent methyltransferase</fullName>
    </submittedName>
</protein>
<dbReference type="EMBL" id="CP025611">
    <property type="protein sequence ID" value="AUN30566.1"/>
    <property type="molecule type" value="Genomic_DNA"/>
</dbReference>
<proteinExistence type="predicted"/>
<dbReference type="SUPFAM" id="SSF53335">
    <property type="entry name" value="S-adenosyl-L-methionine-dependent methyltransferases"/>
    <property type="match status" value="1"/>
</dbReference>
<dbReference type="Proteomes" id="UP000234752">
    <property type="component" value="Chromosome eg_1"/>
</dbReference>
<reference evidence="1 2" key="1">
    <citation type="submission" date="2017-12" db="EMBL/GenBank/DDBJ databases">
        <title>Genomes of bacteria within cyanobacterial aggregates.</title>
        <authorList>
            <person name="Cai H."/>
        </authorList>
    </citation>
    <scope>NUCLEOTIDE SEQUENCE [LARGE SCALE GENOMIC DNA]</scope>
    <source>
        <strain evidence="1 2">TH16</strain>
    </source>
</reference>
<keyword evidence="1" id="KW-0489">Methyltransferase</keyword>
<name>A0A2K9NDF8_9PROT</name>
<dbReference type="KEGG" id="ncb:C0V82_10200"/>
<evidence type="ECO:0000313" key="2">
    <source>
        <dbReference type="Proteomes" id="UP000234752"/>
    </source>
</evidence>
<keyword evidence="1" id="KW-0808">Transferase</keyword>
<dbReference type="Pfam" id="PF13489">
    <property type="entry name" value="Methyltransf_23"/>
    <property type="match status" value="1"/>
</dbReference>
<gene>
    <name evidence="1" type="ORF">C0V82_10200</name>
</gene>
<keyword evidence="2" id="KW-1185">Reference proteome</keyword>
<organism evidence="1 2">
    <name type="scientific">Niveispirillum cyanobacteriorum</name>
    <dbReference type="NCBI Taxonomy" id="1612173"/>
    <lineage>
        <taxon>Bacteria</taxon>
        <taxon>Pseudomonadati</taxon>
        <taxon>Pseudomonadota</taxon>
        <taxon>Alphaproteobacteria</taxon>
        <taxon>Rhodospirillales</taxon>
        <taxon>Azospirillaceae</taxon>
        <taxon>Niveispirillum</taxon>
    </lineage>
</organism>
<dbReference type="RefSeq" id="WP_102112248.1">
    <property type="nucleotide sequence ID" value="NZ_BMGN01000002.1"/>
</dbReference>
<dbReference type="GO" id="GO:0032259">
    <property type="term" value="P:methylation"/>
    <property type="evidence" value="ECO:0007669"/>
    <property type="project" value="UniProtKB-KW"/>
</dbReference>
<dbReference type="InterPro" id="IPR029063">
    <property type="entry name" value="SAM-dependent_MTases_sf"/>
</dbReference>
<accession>A0A2K9NDF8</accession>